<dbReference type="EMBL" id="CP063073">
    <property type="protein sequence ID" value="QOQ73059.1"/>
    <property type="molecule type" value="Genomic_DNA"/>
</dbReference>
<evidence type="ECO:0000256" key="1">
    <source>
        <dbReference type="SAM" id="Phobius"/>
    </source>
</evidence>
<dbReference type="Proteomes" id="UP000594923">
    <property type="component" value="Chromosome"/>
</dbReference>
<organism evidence="2 3">
    <name type="scientific">Pseudomonas poae</name>
    <dbReference type="NCBI Taxonomy" id="200451"/>
    <lineage>
        <taxon>Bacteria</taxon>
        <taxon>Pseudomonadati</taxon>
        <taxon>Pseudomonadota</taxon>
        <taxon>Gammaproteobacteria</taxon>
        <taxon>Pseudomonadales</taxon>
        <taxon>Pseudomonadaceae</taxon>
        <taxon>Pseudomonas</taxon>
    </lineage>
</organism>
<accession>A0A7M1KD57</accession>
<feature type="transmembrane region" description="Helical" evidence="1">
    <location>
        <begin position="33"/>
        <end position="58"/>
    </location>
</feature>
<dbReference type="RefSeq" id="WP_197623943.1">
    <property type="nucleotide sequence ID" value="NZ_CP063073.1"/>
</dbReference>
<dbReference type="AlphaFoldDB" id="A0A7M1KD57"/>
<keyword evidence="1" id="KW-1133">Transmembrane helix</keyword>
<reference evidence="2 3" key="1">
    <citation type="submission" date="2020-10" db="EMBL/GenBank/DDBJ databases">
        <title>High quality whole genome sequence of Pseudomonas poae PMA22.</title>
        <authorList>
            <person name="Hernandez J.G."/>
            <person name="Rodriguez P."/>
            <person name="Cuevas C."/>
            <person name="de la Calle F."/>
            <person name="Galan B."/>
            <person name="Garcia J.L."/>
        </authorList>
    </citation>
    <scope>NUCLEOTIDE SEQUENCE [LARGE SCALE GENOMIC DNA]</scope>
    <source>
        <strain evidence="2 3">PMA22</strain>
    </source>
</reference>
<keyword evidence="1" id="KW-0472">Membrane</keyword>
<proteinExistence type="predicted"/>
<protein>
    <submittedName>
        <fullName evidence="2">Uncharacterized protein</fullName>
    </submittedName>
</protein>
<keyword evidence="1" id="KW-0812">Transmembrane</keyword>
<gene>
    <name evidence="2" type="ORF">IMF22_16195</name>
</gene>
<name>A0A7M1KD57_9PSED</name>
<evidence type="ECO:0000313" key="2">
    <source>
        <dbReference type="EMBL" id="QOQ73059.1"/>
    </source>
</evidence>
<sequence length="59" mass="6360">MLVIITLAIVVAGLCLWVVRFIANATVRTLTRVFIGLCLAAALAYWILAQGFPISVLLS</sequence>
<evidence type="ECO:0000313" key="3">
    <source>
        <dbReference type="Proteomes" id="UP000594923"/>
    </source>
</evidence>